<name>A0A4U2YVL0_9ACTN</name>
<dbReference type="InterPro" id="IPR045931">
    <property type="entry name" value="DUF6350"/>
</dbReference>
<feature type="transmembrane region" description="Helical" evidence="2">
    <location>
        <begin position="316"/>
        <end position="334"/>
    </location>
</feature>
<feature type="transmembrane region" description="Helical" evidence="2">
    <location>
        <begin position="218"/>
        <end position="241"/>
    </location>
</feature>
<dbReference type="OrthoDB" id="3742900at2"/>
<dbReference type="EMBL" id="SZPY01000001">
    <property type="protein sequence ID" value="TKI64782.1"/>
    <property type="molecule type" value="Genomic_DNA"/>
</dbReference>
<sequence length="436" mass="44331">MAPALPPTSTVSTPTPQEQEASTSGRPRPALLWGIVHGLLAVAGPLVLAGVLGVASWFLSDAGAHGSASDGVRHGAMAWLVGHGSGFMVDGVAVTVVPLLLTAGLAWWVWRCALGLGERVWAHGPDVHRLSDGERDWTVPAALLGFGVAYLASLLVVVNLASGPTFDPLLGRVLLWTLVLVLGVGAPGVATGSGRAAGWVSQLPPVVRHAVVAARRVLVWWLVVCLVVLVAALGLGLGQALEMVDSLGLSGAEALQLVLLNVGFAPNAVLMTSAFLLGPGFAVGVGTVVSPTVVTLGPLPLLPLLAALPEAGTPSAWWGASAVVAVAVAAWAAWRHQGERPTLRWDEGALRGCGAGLVAAALLTLLTAVAGGAAGPGRLREVGAQAGEVGLHAVVWLGLGALAGGLAITWWQRRTSVPLEDVVVEEPPTPVGEPES</sequence>
<feature type="transmembrane region" description="Helical" evidence="2">
    <location>
        <begin position="355"/>
        <end position="373"/>
    </location>
</feature>
<dbReference type="Proteomes" id="UP000307808">
    <property type="component" value="Unassembled WGS sequence"/>
</dbReference>
<dbReference type="RefSeq" id="WP_137065236.1">
    <property type="nucleotide sequence ID" value="NZ_CP040748.1"/>
</dbReference>
<keyword evidence="2" id="KW-0812">Transmembrane</keyword>
<feature type="transmembrane region" description="Helical" evidence="2">
    <location>
        <begin position="173"/>
        <end position="197"/>
    </location>
</feature>
<feature type="transmembrane region" description="Helical" evidence="2">
    <location>
        <begin position="139"/>
        <end position="161"/>
    </location>
</feature>
<organism evidence="3 4">
    <name type="scientific">Nocardioides jishulii</name>
    <dbReference type="NCBI Taxonomy" id="2575440"/>
    <lineage>
        <taxon>Bacteria</taxon>
        <taxon>Bacillati</taxon>
        <taxon>Actinomycetota</taxon>
        <taxon>Actinomycetes</taxon>
        <taxon>Propionibacteriales</taxon>
        <taxon>Nocardioidaceae</taxon>
        <taxon>Nocardioides</taxon>
    </lineage>
</organism>
<reference evidence="3 4" key="1">
    <citation type="submission" date="2019-04" db="EMBL/GenBank/DDBJ databases">
        <authorList>
            <person name="Dong K."/>
        </authorList>
    </citation>
    <scope>NUCLEOTIDE SEQUENCE [LARGE SCALE GENOMIC DNA]</scope>
    <source>
        <strain evidence="4">dk3543</strain>
    </source>
</reference>
<keyword evidence="2" id="KW-1133">Transmembrane helix</keyword>
<dbReference type="Pfam" id="PF19877">
    <property type="entry name" value="DUF6350"/>
    <property type="match status" value="1"/>
</dbReference>
<feature type="transmembrane region" description="Helical" evidence="2">
    <location>
        <begin position="393"/>
        <end position="411"/>
    </location>
</feature>
<proteinExistence type="predicted"/>
<comment type="caution">
    <text evidence="3">The sequence shown here is derived from an EMBL/GenBank/DDBJ whole genome shotgun (WGS) entry which is preliminary data.</text>
</comment>
<evidence type="ECO:0000313" key="3">
    <source>
        <dbReference type="EMBL" id="TKI64782.1"/>
    </source>
</evidence>
<protein>
    <submittedName>
        <fullName evidence="3">Uncharacterized protein</fullName>
    </submittedName>
</protein>
<keyword evidence="4" id="KW-1185">Reference proteome</keyword>
<feature type="transmembrane region" description="Helical" evidence="2">
    <location>
        <begin position="87"/>
        <end position="110"/>
    </location>
</feature>
<evidence type="ECO:0000313" key="4">
    <source>
        <dbReference type="Proteomes" id="UP000307808"/>
    </source>
</evidence>
<feature type="transmembrane region" description="Helical" evidence="2">
    <location>
        <begin position="276"/>
        <end position="296"/>
    </location>
</feature>
<accession>A0A4U2YVL0</accession>
<gene>
    <name evidence="3" type="ORF">FC770_06625</name>
</gene>
<feature type="region of interest" description="Disordered" evidence="1">
    <location>
        <begin position="1"/>
        <end position="26"/>
    </location>
</feature>
<keyword evidence="2" id="KW-0472">Membrane</keyword>
<feature type="transmembrane region" description="Helical" evidence="2">
    <location>
        <begin position="30"/>
        <end position="59"/>
    </location>
</feature>
<feature type="compositionally biased region" description="Low complexity" evidence="1">
    <location>
        <begin position="7"/>
        <end position="16"/>
    </location>
</feature>
<dbReference type="AlphaFoldDB" id="A0A4U2YVL0"/>
<evidence type="ECO:0000256" key="1">
    <source>
        <dbReference type="SAM" id="MobiDB-lite"/>
    </source>
</evidence>
<evidence type="ECO:0000256" key="2">
    <source>
        <dbReference type="SAM" id="Phobius"/>
    </source>
</evidence>